<protein>
    <submittedName>
        <fullName evidence="3">Uncharacterized protein LOC107019609</fullName>
    </submittedName>
</protein>
<sequence length="182" mass="20924">MVEHQEKSPSLRTFYGLPFLRDSFIENNEKLRRDKMTKFVTGVSKNLEKDCRVAMVNDNIELGRFMNKTKFKKGHQHSGNPTPSRNSNAKVEKSGPQKGNHRNAQHNSKPCGKCGRLHGGECFVCTNSFYGCSKSGDVVRDCPHVRNRAKRDAQPWLNPNDASEPPKRNRFYIMKDREEQEK</sequence>
<accession>A0ABM1GSY2</accession>
<evidence type="ECO:0000256" key="1">
    <source>
        <dbReference type="SAM" id="MobiDB-lite"/>
    </source>
</evidence>
<dbReference type="Proteomes" id="UP000694930">
    <property type="component" value="Chromosome 5"/>
</dbReference>
<feature type="compositionally biased region" description="Polar residues" evidence="1">
    <location>
        <begin position="77"/>
        <end position="89"/>
    </location>
</feature>
<evidence type="ECO:0000313" key="3">
    <source>
        <dbReference type="RefSeq" id="XP_015075519.1"/>
    </source>
</evidence>
<reference evidence="3" key="2">
    <citation type="submission" date="2025-08" db="UniProtKB">
        <authorList>
            <consortium name="RefSeq"/>
        </authorList>
    </citation>
    <scope>IDENTIFICATION</scope>
</reference>
<feature type="region of interest" description="Disordered" evidence="1">
    <location>
        <begin position="153"/>
        <end position="182"/>
    </location>
</feature>
<reference evidence="2" key="1">
    <citation type="journal article" date="2014" name="Nat. Genet.">
        <title>The genome of the stress-tolerant wild tomato species Solanum pennellii.</title>
        <authorList>
            <person name="Bolger A."/>
            <person name="Scossa F."/>
            <person name="Bolger M.E."/>
            <person name="Lanz C."/>
            <person name="Maumus F."/>
            <person name="Tohge T."/>
            <person name="Quesneville H."/>
            <person name="Alseekh S."/>
            <person name="Sorensen I."/>
            <person name="Lichtenstein G."/>
            <person name="Fich E.A."/>
            <person name="Conte M."/>
            <person name="Keller H."/>
            <person name="Schneeberger K."/>
            <person name="Schwacke R."/>
            <person name="Ofner I."/>
            <person name="Vrebalov J."/>
            <person name="Xu Y."/>
            <person name="Osorio S."/>
            <person name="Aflitos S.A."/>
            <person name="Schijlen E."/>
            <person name="Jimenez-Gomez J.M."/>
            <person name="Ryngajllo M."/>
            <person name="Kimura S."/>
            <person name="Kumar R."/>
            <person name="Koenig D."/>
            <person name="Headland L.R."/>
            <person name="Maloof J.N."/>
            <person name="Sinha N."/>
            <person name="van Ham R.C."/>
            <person name="Lankhorst R.K."/>
            <person name="Mao L."/>
            <person name="Vogel A."/>
            <person name="Arsova B."/>
            <person name="Panstruga R."/>
            <person name="Fei Z."/>
            <person name="Rose J.K."/>
            <person name="Zamir D."/>
            <person name="Carrari F."/>
            <person name="Giovannoni J.J."/>
            <person name="Weigel D."/>
            <person name="Usadel B."/>
            <person name="Fernie A.R."/>
        </authorList>
    </citation>
    <scope>NUCLEOTIDE SEQUENCE [LARGE SCALE GENOMIC DNA]</scope>
    <source>
        <strain evidence="2">cv. LA0716</strain>
    </source>
</reference>
<dbReference type="RefSeq" id="XP_015075519.1">
    <property type="nucleotide sequence ID" value="XM_015220033.1"/>
</dbReference>
<dbReference type="GeneID" id="107019609"/>
<feature type="region of interest" description="Disordered" evidence="1">
    <location>
        <begin position="71"/>
        <end position="110"/>
    </location>
</feature>
<feature type="compositionally biased region" description="Basic and acidic residues" evidence="1">
    <location>
        <begin position="173"/>
        <end position="182"/>
    </location>
</feature>
<organism evidence="2 3">
    <name type="scientific">Solanum pennellii</name>
    <name type="common">Tomato</name>
    <name type="synonym">Lycopersicon pennellii</name>
    <dbReference type="NCBI Taxonomy" id="28526"/>
    <lineage>
        <taxon>Eukaryota</taxon>
        <taxon>Viridiplantae</taxon>
        <taxon>Streptophyta</taxon>
        <taxon>Embryophyta</taxon>
        <taxon>Tracheophyta</taxon>
        <taxon>Spermatophyta</taxon>
        <taxon>Magnoliopsida</taxon>
        <taxon>eudicotyledons</taxon>
        <taxon>Gunneridae</taxon>
        <taxon>Pentapetalae</taxon>
        <taxon>asterids</taxon>
        <taxon>lamiids</taxon>
        <taxon>Solanales</taxon>
        <taxon>Solanaceae</taxon>
        <taxon>Solanoideae</taxon>
        <taxon>Solaneae</taxon>
        <taxon>Solanum</taxon>
        <taxon>Solanum subgen. Lycopersicon</taxon>
    </lineage>
</organism>
<evidence type="ECO:0000313" key="2">
    <source>
        <dbReference type="Proteomes" id="UP000694930"/>
    </source>
</evidence>
<proteinExistence type="predicted"/>
<keyword evidence="2" id="KW-1185">Reference proteome</keyword>
<name>A0ABM1GSY2_SOLPN</name>
<gene>
    <name evidence="3" type="primary">LOC107019609</name>
</gene>